<protein>
    <submittedName>
        <fullName evidence="1">Uncharacterized protein</fullName>
    </submittedName>
</protein>
<dbReference type="RefSeq" id="WP_127760839.1">
    <property type="nucleotide sequence ID" value="NZ_CP026095.1"/>
</dbReference>
<proteinExistence type="predicted"/>
<dbReference type="AlphaFoldDB" id="A0A3Q9RNN9"/>
<accession>A0A3Q9RNN9</accession>
<reference evidence="1 2" key="1">
    <citation type="submission" date="2018-01" db="EMBL/GenBank/DDBJ databases">
        <title>Bacillus asahii Genome sequencing and assembly.</title>
        <authorList>
            <person name="Jiang H."/>
            <person name="Feng Y."/>
            <person name="Zhao F."/>
            <person name="Lin X."/>
        </authorList>
    </citation>
    <scope>NUCLEOTIDE SEQUENCE [LARGE SCALE GENOMIC DNA]</scope>
    <source>
        <strain evidence="1 2">OM18</strain>
    </source>
</reference>
<gene>
    <name evidence="1" type="ORF">BAOM_3113</name>
</gene>
<organism evidence="1 2">
    <name type="scientific">Peribacillus asahii</name>
    <dbReference type="NCBI Taxonomy" id="228899"/>
    <lineage>
        <taxon>Bacteria</taxon>
        <taxon>Bacillati</taxon>
        <taxon>Bacillota</taxon>
        <taxon>Bacilli</taxon>
        <taxon>Bacillales</taxon>
        <taxon>Bacillaceae</taxon>
        <taxon>Peribacillus</taxon>
    </lineage>
</organism>
<dbReference type="OrthoDB" id="2973717at2"/>
<dbReference type="Proteomes" id="UP000283095">
    <property type="component" value="Chromosome"/>
</dbReference>
<sequence>MTTYKIPRNSQLFDSYLEVSKGRVYKILPLLEEENEGLYHYVDSLLFEIYGLQYVITGVKESFNYLSLLCGLESILDEVLVKEKDLKFIRSEIFRLIGLIEKIQKGE</sequence>
<evidence type="ECO:0000313" key="1">
    <source>
        <dbReference type="EMBL" id="AZV43722.1"/>
    </source>
</evidence>
<dbReference type="EMBL" id="CP026095">
    <property type="protein sequence ID" value="AZV43722.1"/>
    <property type="molecule type" value="Genomic_DNA"/>
</dbReference>
<name>A0A3Q9RNN9_9BACI</name>
<evidence type="ECO:0000313" key="2">
    <source>
        <dbReference type="Proteomes" id="UP000283095"/>
    </source>
</evidence>
<dbReference type="KEGG" id="pasa:BAOM_3113"/>